<feature type="region of interest" description="Disordered" evidence="2">
    <location>
        <begin position="109"/>
        <end position="205"/>
    </location>
</feature>
<evidence type="ECO:0000313" key="3">
    <source>
        <dbReference type="EMBL" id="JAG03291.1"/>
    </source>
</evidence>
<accession>A0A0A9Y8K7</accession>
<reference evidence="4" key="1">
    <citation type="journal article" date="2014" name="PLoS ONE">
        <title>Transcriptome-Based Identification of ABC Transporters in the Western Tarnished Plant Bug Lygus hesperus.</title>
        <authorList>
            <person name="Hull J.J."/>
            <person name="Chaney K."/>
            <person name="Geib S.M."/>
            <person name="Fabrick J.A."/>
            <person name="Brent C.S."/>
            <person name="Walsh D."/>
            <person name="Lavine L.C."/>
        </authorList>
    </citation>
    <scope>NUCLEOTIDE SEQUENCE</scope>
</reference>
<evidence type="ECO:0000256" key="1">
    <source>
        <dbReference type="ARBA" id="ARBA00023054"/>
    </source>
</evidence>
<feature type="compositionally biased region" description="Basic residues" evidence="2">
    <location>
        <begin position="76"/>
        <end position="92"/>
    </location>
</feature>
<feature type="region of interest" description="Disordered" evidence="2">
    <location>
        <begin position="59"/>
        <end position="92"/>
    </location>
</feature>
<gene>
    <name evidence="4" type="primary">IDLC_7</name>
    <name evidence="3" type="synonym">IDLC_6</name>
    <name evidence="4" type="ORF">CM83_29926</name>
    <name evidence="3" type="ORF">CM83_29928</name>
</gene>
<dbReference type="Pfam" id="PF10211">
    <property type="entry name" value="Ax_dynein_light"/>
    <property type="match status" value="1"/>
</dbReference>
<dbReference type="AlphaFoldDB" id="A0A0A9Y8K7"/>
<dbReference type="InterPro" id="IPR019347">
    <property type="entry name" value="Axonemal_dynein_light_chain"/>
</dbReference>
<feature type="compositionally biased region" description="Polar residues" evidence="2">
    <location>
        <begin position="152"/>
        <end position="161"/>
    </location>
</feature>
<evidence type="ECO:0000313" key="4">
    <source>
        <dbReference type="EMBL" id="JAG29402.1"/>
    </source>
</evidence>
<dbReference type="EMBL" id="GBHO01040313">
    <property type="protein sequence ID" value="JAG03291.1"/>
    <property type="molecule type" value="Transcribed_RNA"/>
</dbReference>
<sequence>MCIPWLGVWPTRPLGGCLSPQQRIPGTCISSSSSSDDLFESTKYSRDIIEEKLRGVALEKKQGEENSNEFEDKNQKGKTKSKKKSKCYCRGKKNHRSYHSKCSRRILPKTDGKYSVPTTSKDSAFRDDSRTECGGSKGSSALSFSIRDNESEAGSQYQIPQDSKWKDRDSIGNLVDGQSDKSSSSDEEILKRPCDRDTCPSLNKNLPGEVDVTESQKLCRASGEITKSGKLKDVEKLKSERSVLGEPTQSSMRLKSGVPSDVESSILSVRPAEFCTQETCEFARNQMQKQNVDFFKHFNTSKSEHFYNIAKKKEICSPKTCKLSGRRYKKLFSARARKLKGRMKINRWKRKNRNFICDCHNVYVGNDDSDSDDLWSDKGLRRRGNRRYCLTMDHLKNQAIKKCGGYMTEGHRCNCYSCYIKGKPWKEFLKMPNVVLDIPYPLTTNALKLRAQNTNLLSKKLSNKYNWSEENLKNFCIRHEVCKKPNLRKSILQENPFTSEWRWCRKNKVGKKVIKKEVPKEDNNGRFGYYVKIKEERLTRGEHFTNIQKVIEKAVFCRWNLDAAEMKLNHFLENMPKQQTCYSKVKTFDSDRRTCYNPKLVERLADMVNFNDEPDRKIHEFSFPPKLLKYQEPQLVGDIGTDMPEIRPVLESLKFPTIYRDLFKDQKRDLRKMMDTLLPPLQWTDNAGLWEMKVSIEPDNDETNNGMIKYLDFNETLCHAINKNFCAGRYRLYFEVFAEVIRQELIDNPERASLLARIREEFLLTLLLYDGGLEMTLVGTTHLWKDIEADTTDIIEKETLEKEIEELQGQIKGVVAATYDLEKRVEEQSQTRDYQFKDQEKLFKRTNHQLAAQFENITAGLLYDLD</sequence>
<evidence type="ECO:0000256" key="2">
    <source>
        <dbReference type="SAM" id="MobiDB-lite"/>
    </source>
</evidence>
<protein>
    <submittedName>
        <fullName evidence="4">33 kDa inner dynein arm light chain, axonemal</fullName>
    </submittedName>
</protein>
<dbReference type="EMBL" id="GBHO01014202">
    <property type="protein sequence ID" value="JAG29402.1"/>
    <property type="molecule type" value="Transcribed_RNA"/>
</dbReference>
<dbReference type="PANTHER" id="PTHR13183:SF3">
    <property type="entry name" value="KDA INNER DYNEIN ARM LIGHT CHAIN, AXONEMAL, PUTATIVE-RELATED"/>
    <property type="match status" value="1"/>
</dbReference>
<dbReference type="GO" id="GO:0005930">
    <property type="term" value="C:axoneme"/>
    <property type="evidence" value="ECO:0007669"/>
    <property type="project" value="TreeGrafter"/>
</dbReference>
<feature type="compositionally biased region" description="Basic and acidic residues" evidence="2">
    <location>
        <begin position="59"/>
        <end position="75"/>
    </location>
</feature>
<reference evidence="4" key="2">
    <citation type="submission" date="2014-07" db="EMBL/GenBank/DDBJ databases">
        <authorList>
            <person name="Hull J."/>
        </authorList>
    </citation>
    <scope>NUCLEOTIDE SEQUENCE</scope>
</reference>
<dbReference type="PANTHER" id="PTHR13183">
    <property type="entry name" value="AXONEMAL INNER ARM DYNEIN LIGHT CHAIN 28"/>
    <property type="match status" value="1"/>
</dbReference>
<feature type="compositionally biased region" description="Basic and acidic residues" evidence="2">
    <location>
        <begin position="188"/>
        <end position="198"/>
    </location>
</feature>
<name>A0A0A9Y8K7_LYGHE</name>
<proteinExistence type="predicted"/>
<organism evidence="4">
    <name type="scientific">Lygus hesperus</name>
    <name type="common">Western plant bug</name>
    <dbReference type="NCBI Taxonomy" id="30085"/>
    <lineage>
        <taxon>Eukaryota</taxon>
        <taxon>Metazoa</taxon>
        <taxon>Ecdysozoa</taxon>
        <taxon>Arthropoda</taxon>
        <taxon>Hexapoda</taxon>
        <taxon>Insecta</taxon>
        <taxon>Pterygota</taxon>
        <taxon>Neoptera</taxon>
        <taxon>Paraneoptera</taxon>
        <taxon>Hemiptera</taxon>
        <taxon>Heteroptera</taxon>
        <taxon>Panheteroptera</taxon>
        <taxon>Cimicomorpha</taxon>
        <taxon>Miridae</taxon>
        <taxon>Mirini</taxon>
        <taxon>Lygus</taxon>
    </lineage>
</organism>
<dbReference type="GO" id="GO:0045504">
    <property type="term" value="F:dynein heavy chain binding"/>
    <property type="evidence" value="ECO:0007669"/>
    <property type="project" value="TreeGrafter"/>
</dbReference>
<keyword evidence="1" id="KW-0175">Coiled coil</keyword>